<reference evidence="10" key="1">
    <citation type="journal article" date="2019" name="Int. J. Syst. Evol. Microbiol.">
        <title>The Global Catalogue of Microorganisms (GCM) 10K type strain sequencing project: providing services to taxonomists for standard genome sequencing and annotation.</title>
        <authorList>
            <consortium name="The Broad Institute Genomics Platform"/>
            <consortium name="The Broad Institute Genome Sequencing Center for Infectious Disease"/>
            <person name="Wu L."/>
            <person name="Ma J."/>
        </authorList>
    </citation>
    <scope>NUCLEOTIDE SEQUENCE [LARGE SCALE GENOMIC DNA]</scope>
    <source>
        <strain evidence="10">KCTC 42217</strain>
    </source>
</reference>
<dbReference type="Pfam" id="PF00293">
    <property type="entry name" value="NUDIX"/>
    <property type="match status" value="1"/>
</dbReference>
<evidence type="ECO:0000256" key="5">
    <source>
        <dbReference type="ARBA" id="ARBA00022801"/>
    </source>
</evidence>
<dbReference type="Proteomes" id="UP001597387">
    <property type="component" value="Unassembled WGS sequence"/>
</dbReference>
<accession>A0ABW4ZIR4</accession>
<evidence type="ECO:0000256" key="6">
    <source>
        <dbReference type="ARBA" id="ARBA00032162"/>
    </source>
</evidence>
<dbReference type="Gene3D" id="3.90.79.10">
    <property type="entry name" value="Nucleoside Triphosphate Pyrophosphohydrolase"/>
    <property type="match status" value="1"/>
</dbReference>
<sequence length="186" mass="21077">MIDENHNPWQTLSAKEIYDNPWINVTEYEVINPSGGNGIYGKVHFKNLGIGILPLDDELHTWLVGQYRYTLNKYSWEIPEGGCPLGTDPLETAKRELLEETGLIAAEWKELMPFHLSNSVCDEAGYIYLARGLQQGEAEPEETEQLQVKRLPFEEAYKMVISGQITDSLSVAAILRVKLLLLENKV</sequence>
<evidence type="ECO:0000256" key="4">
    <source>
        <dbReference type="ARBA" id="ARBA00016377"/>
    </source>
</evidence>
<comment type="similarity">
    <text evidence="3">Belongs to the Nudix hydrolase family. NudK subfamily.</text>
</comment>
<dbReference type="SUPFAM" id="SSF55811">
    <property type="entry name" value="Nudix"/>
    <property type="match status" value="1"/>
</dbReference>
<comment type="caution">
    <text evidence="9">The sequence shown here is derived from an EMBL/GenBank/DDBJ whole genome shotgun (WGS) entry which is preliminary data.</text>
</comment>
<gene>
    <name evidence="9" type="ORF">ACFSJU_05910</name>
</gene>
<evidence type="ECO:0000313" key="10">
    <source>
        <dbReference type="Proteomes" id="UP001597387"/>
    </source>
</evidence>
<proteinExistence type="inferred from homology"/>
<feature type="domain" description="Nudix hydrolase" evidence="8">
    <location>
        <begin position="45"/>
        <end position="173"/>
    </location>
</feature>
<dbReference type="InterPro" id="IPR000086">
    <property type="entry name" value="NUDIX_hydrolase_dom"/>
</dbReference>
<dbReference type="RefSeq" id="WP_255898296.1">
    <property type="nucleotide sequence ID" value="NZ_JAFMZO010000001.1"/>
</dbReference>
<evidence type="ECO:0000256" key="1">
    <source>
        <dbReference type="ARBA" id="ARBA00000847"/>
    </source>
</evidence>
<name>A0ABW4ZIR4_9SPHI</name>
<dbReference type="InterPro" id="IPR015797">
    <property type="entry name" value="NUDIX_hydrolase-like_dom_sf"/>
</dbReference>
<keyword evidence="10" id="KW-1185">Reference proteome</keyword>
<evidence type="ECO:0000313" key="9">
    <source>
        <dbReference type="EMBL" id="MFD2161921.1"/>
    </source>
</evidence>
<dbReference type="PANTHER" id="PTHR11839:SF18">
    <property type="entry name" value="NUDIX HYDROLASE DOMAIN-CONTAINING PROTEIN"/>
    <property type="match status" value="1"/>
</dbReference>
<comment type="catalytic activity">
    <reaction evidence="1">
        <text>GDP-alpha-D-mannose + H2O = alpha-D-mannose 1-phosphate + GMP + 2 H(+)</text>
        <dbReference type="Rhea" id="RHEA:27978"/>
        <dbReference type="ChEBI" id="CHEBI:15377"/>
        <dbReference type="ChEBI" id="CHEBI:15378"/>
        <dbReference type="ChEBI" id="CHEBI:57527"/>
        <dbReference type="ChEBI" id="CHEBI:58115"/>
        <dbReference type="ChEBI" id="CHEBI:58409"/>
    </reaction>
</comment>
<dbReference type="PANTHER" id="PTHR11839">
    <property type="entry name" value="UDP/ADP-SUGAR PYROPHOSPHATASE"/>
    <property type="match status" value="1"/>
</dbReference>
<evidence type="ECO:0000256" key="2">
    <source>
        <dbReference type="ARBA" id="ARBA00001946"/>
    </source>
</evidence>
<evidence type="ECO:0000259" key="8">
    <source>
        <dbReference type="PROSITE" id="PS51462"/>
    </source>
</evidence>
<comment type="cofactor">
    <cofactor evidence="2">
        <name>Mg(2+)</name>
        <dbReference type="ChEBI" id="CHEBI:18420"/>
    </cofactor>
</comment>
<evidence type="ECO:0000256" key="3">
    <source>
        <dbReference type="ARBA" id="ARBA00007275"/>
    </source>
</evidence>
<keyword evidence="5" id="KW-0378">Hydrolase</keyword>
<organism evidence="9 10">
    <name type="scientific">Paradesertivirga mongoliensis</name>
    <dbReference type="NCBI Taxonomy" id="2100740"/>
    <lineage>
        <taxon>Bacteria</taxon>
        <taxon>Pseudomonadati</taxon>
        <taxon>Bacteroidota</taxon>
        <taxon>Sphingobacteriia</taxon>
        <taxon>Sphingobacteriales</taxon>
        <taxon>Sphingobacteriaceae</taxon>
        <taxon>Paradesertivirga</taxon>
    </lineage>
</organism>
<dbReference type="PROSITE" id="PS51462">
    <property type="entry name" value="NUDIX"/>
    <property type="match status" value="1"/>
</dbReference>
<protein>
    <recommendedName>
        <fullName evidence="4">GDP-mannose pyrophosphatase</fullName>
    </recommendedName>
    <alternativeName>
        <fullName evidence="6">GDP-mannose hydrolase</fullName>
    </alternativeName>
    <alternativeName>
        <fullName evidence="7">GDPMK</fullName>
    </alternativeName>
</protein>
<dbReference type="EMBL" id="JBHUHZ010000001">
    <property type="protein sequence ID" value="MFD2161921.1"/>
    <property type="molecule type" value="Genomic_DNA"/>
</dbReference>
<evidence type="ECO:0000256" key="7">
    <source>
        <dbReference type="ARBA" id="ARBA00032272"/>
    </source>
</evidence>
<dbReference type="CDD" id="cd24161">
    <property type="entry name" value="NUDIX_ADPRase_Ndx2"/>
    <property type="match status" value="1"/>
</dbReference>